<keyword evidence="1" id="KW-0812">Transmembrane</keyword>
<organism evidence="2 3">
    <name type="scientific">Nitrosococcus halophilus (strain Nc4)</name>
    <dbReference type="NCBI Taxonomy" id="472759"/>
    <lineage>
        <taxon>Bacteria</taxon>
        <taxon>Pseudomonadati</taxon>
        <taxon>Pseudomonadota</taxon>
        <taxon>Gammaproteobacteria</taxon>
        <taxon>Chromatiales</taxon>
        <taxon>Chromatiaceae</taxon>
        <taxon>Nitrosococcus</taxon>
    </lineage>
</organism>
<feature type="transmembrane region" description="Helical" evidence="1">
    <location>
        <begin position="20"/>
        <end position="41"/>
    </location>
</feature>
<name>D5BZB2_NITHN</name>
<evidence type="ECO:0000313" key="2">
    <source>
        <dbReference type="EMBL" id="ADE16126.1"/>
    </source>
</evidence>
<keyword evidence="3" id="KW-1185">Reference proteome</keyword>
<proteinExistence type="predicted"/>
<dbReference type="RefSeq" id="WP_013033976.1">
    <property type="nucleotide sequence ID" value="NC_013960.1"/>
</dbReference>
<dbReference type="AlphaFoldDB" id="D5BZB2"/>
<feature type="transmembrane region" description="Helical" evidence="1">
    <location>
        <begin position="138"/>
        <end position="162"/>
    </location>
</feature>
<keyword evidence="1" id="KW-0472">Membrane</keyword>
<dbReference type="KEGG" id="nhl:Nhal_3074"/>
<evidence type="ECO:0000313" key="3">
    <source>
        <dbReference type="Proteomes" id="UP000001844"/>
    </source>
</evidence>
<evidence type="ECO:0000256" key="1">
    <source>
        <dbReference type="SAM" id="Phobius"/>
    </source>
</evidence>
<gene>
    <name evidence="2" type="ordered locus">Nhal_3074</name>
</gene>
<protein>
    <submittedName>
        <fullName evidence="2">Uncharacterized protein</fullName>
    </submittedName>
</protein>
<dbReference type="EMBL" id="CP001798">
    <property type="protein sequence ID" value="ADE16126.1"/>
    <property type="molecule type" value="Genomic_DNA"/>
</dbReference>
<sequence>MDRKKKRVSDAQLSTIMKTWLLVIPALIAIMGIVTFTGVWLSSQSKSSVSIYGQINSIDRSLLNDIRGSFRNTYLQFLQAKVDPGADAERVEQLSKRLDELALQEGEIIRKYDPSYVTSRSSTLETLLEILADVPYPIVFTISLVVGIFIFVIIRYTALFIISRRYTSSSDYVKEV</sequence>
<dbReference type="Proteomes" id="UP000001844">
    <property type="component" value="Chromosome"/>
</dbReference>
<reference evidence="3" key="1">
    <citation type="submission" date="2010-04" db="EMBL/GenBank/DDBJ databases">
        <title>Complete genome sequence of Nitrosococcus halophilus Nc4, a salt-adapted, aerobic obligate ammonia-oxidizing sulfur purple bacterium.</title>
        <authorList>
            <consortium name="US DOE Joint Genome Institute"/>
            <person name="Campbell M.A."/>
            <person name="Malfatti S.A."/>
            <person name="Chain P.S.G."/>
            <person name="Heidelberg J.F."/>
            <person name="Ward B.B."/>
            <person name="Klotz M.G."/>
        </authorList>
    </citation>
    <scope>NUCLEOTIDE SEQUENCE [LARGE SCALE GENOMIC DNA]</scope>
    <source>
        <strain evidence="3">Nc4</strain>
    </source>
</reference>
<keyword evidence="1" id="KW-1133">Transmembrane helix</keyword>
<dbReference type="HOGENOM" id="CLU_131487_0_0_6"/>
<accession>D5BZB2</accession>
<dbReference type="OrthoDB" id="5765870at2"/>